<dbReference type="EMBL" id="CAADRP010001224">
    <property type="protein sequence ID" value="VFU37110.1"/>
    <property type="molecule type" value="Genomic_DNA"/>
</dbReference>
<proteinExistence type="predicted"/>
<accession>A0A6N2LNQ2</accession>
<gene>
    <name evidence="1" type="ORF">SVIM_LOCUS193337</name>
</gene>
<organism evidence="1">
    <name type="scientific">Salix viminalis</name>
    <name type="common">Common osier</name>
    <name type="synonym">Basket willow</name>
    <dbReference type="NCBI Taxonomy" id="40686"/>
    <lineage>
        <taxon>Eukaryota</taxon>
        <taxon>Viridiplantae</taxon>
        <taxon>Streptophyta</taxon>
        <taxon>Embryophyta</taxon>
        <taxon>Tracheophyta</taxon>
        <taxon>Spermatophyta</taxon>
        <taxon>Magnoliopsida</taxon>
        <taxon>eudicotyledons</taxon>
        <taxon>Gunneridae</taxon>
        <taxon>Pentapetalae</taxon>
        <taxon>rosids</taxon>
        <taxon>fabids</taxon>
        <taxon>Malpighiales</taxon>
        <taxon>Salicaceae</taxon>
        <taxon>Saliceae</taxon>
        <taxon>Salix</taxon>
    </lineage>
</organism>
<evidence type="ECO:0000313" key="1">
    <source>
        <dbReference type="EMBL" id="VFU37110.1"/>
    </source>
</evidence>
<dbReference type="AlphaFoldDB" id="A0A6N2LNQ2"/>
<name>A0A6N2LNQ2_SALVM</name>
<reference evidence="1" key="1">
    <citation type="submission" date="2019-03" db="EMBL/GenBank/DDBJ databases">
        <authorList>
            <person name="Mank J."/>
            <person name="Almeida P."/>
        </authorList>
    </citation>
    <scope>NUCLEOTIDE SEQUENCE</scope>
    <source>
        <strain evidence="1">78183</strain>
    </source>
</reference>
<sequence>MKHLSRKPISFNLISSHFLPYHQSLLQVFLVFAVDEAPSPMKSQPRVASFFLFSGVDISGLLVAKKDFWNFLNYLVYLF</sequence>
<protein>
    <submittedName>
        <fullName evidence="1">Uncharacterized protein</fullName>
    </submittedName>
</protein>